<accession>A0AAV8TVU2</accession>
<dbReference type="AlphaFoldDB" id="A0AAV8TVU2"/>
<evidence type="ECO:0000313" key="1">
    <source>
        <dbReference type="EMBL" id="KAJ8770983.1"/>
    </source>
</evidence>
<proteinExistence type="predicted"/>
<evidence type="ECO:0000313" key="2">
    <source>
        <dbReference type="Proteomes" id="UP001159364"/>
    </source>
</evidence>
<comment type="caution">
    <text evidence="1">The sequence shown here is derived from an EMBL/GenBank/DDBJ whole genome shotgun (WGS) entry which is preliminary data.</text>
</comment>
<dbReference type="EMBL" id="JAIWQS010000003">
    <property type="protein sequence ID" value="KAJ8770983.1"/>
    <property type="molecule type" value="Genomic_DNA"/>
</dbReference>
<gene>
    <name evidence="1" type="ORF">K2173_022884</name>
</gene>
<keyword evidence="2" id="KW-1185">Reference proteome</keyword>
<organism evidence="1 2">
    <name type="scientific">Erythroxylum novogranatense</name>
    <dbReference type="NCBI Taxonomy" id="1862640"/>
    <lineage>
        <taxon>Eukaryota</taxon>
        <taxon>Viridiplantae</taxon>
        <taxon>Streptophyta</taxon>
        <taxon>Embryophyta</taxon>
        <taxon>Tracheophyta</taxon>
        <taxon>Spermatophyta</taxon>
        <taxon>Magnoliopsida</taxon>
        <taxon>eudicotyledons</taxon>
        <taxon>Gunneridae</taxon>
        <taxon>Pentapetalae</taxon>
        <taxon>rosids</taxon>
        <taxon>fabids</taxon>
        <taxon>Malpighiales</taxon>
        <taxon>Erythroxylaceae</taxon>
        <taxon>Erythroxylum</taxon>
    </lineage>
</organism>
<dbReference type="Proteomes" id="UP001159364">
    <property type="component" value="Linkage Group LG03"/>
</dbReference>
<name>A0AAV8TVU2_9ROSI</name>
<sequence>MIFYGLWVGFDLVGFDGSGGNVKEVPKKDSVKEGYVAQSHHVGRVNSDTIEEKVIGRAYKSLHLMLWSFNNADLQSRKFGRYYNVFYMNTASELYDFDDDKANKHNAIEIARNHKSVVRTFKDDSEITAKEGLADDDANLVIKLKFLTYKANENMGDITKKKELKKIFG</sequence>
<reference evidence="1 2" key="1">
    <citation type="submission" date="2021-09" db="EMBL/GenBank/DDBJ databases">
        <title>Genomic insights and catalytic innovation underlie evolution of tropane alkaloids biosynthesis.</title>
        <authorList>
            <person name="Wang Y.-J."/>
            <person name="Tian T."/>
            <person name="Huang J.-P."/>
            <person name="Huang S.-X."/>
        </authorList>
    </citation>
    <scope>NUCLEOTIDE SEQUENCE [LARGE SCALE GENOMIC DNA]</scope>
    <source>
        <strain evidence="1">KIB-2018</strain>
        <tissue evidence="1">Leaf</tissue>
    </source>
</reference>
<protein>
    <submittedName>
        <fullName evidence="1">Uncharacterized protein</fullName>
    </submittedName>
</protein>